<proteinExistence type="predicted"/>
<organism evidence="6 7">
    <name type="scientific">Giardia duodenalis assemblage B</name>
    <dbReference type="NCBI Taxonomy" id="1394984"/>
    <lineage>
        <taxon>Eukaryota</taxon>
        <taxon>Metamonada</taxon>
        <taxon>Diplomonadida</taxon>
        <taxon>Hexamitidae</taxon>
        <taxon>Giardiinae</taxon>
        <taxon>Giardia</taxon>
    </lineage>
</organism>
<dbReference type="SMART" id="SM00484">
    <property type="entry name" value="XPGI"/>
    <property type="match status" value="1"/>
</dbReference>
<dbReference type="VEuPathDB" id="GiardiaDB:QR46_0706"/>
<comment type="caution">
    <text evidence="6">The sequence shown here is derived from an EMBL/GenBank/DDBJ whole genome shotgun (WGS) entry which is preliminary data.</text>
</comment>
<feature type="region of interest" description="Disordered" evidence="3">
    <location>
        <begin position="373"/>
        <end position="395"/>
    </location>
</feature>
<dbReference type="InterPro" id="IPR006085">
    <property type="entry name" value="XPG_DNA_repair_N"/>
</dbReference>
<evidence type="ECO:0000256" key="3">
    <source>
        <dbReference type="SAM" id="MobiDB-lite"/>
    </source>
</evidence>
<dbReference type="Gene3D" id="3.40.50.1010">
    <property type="entry name" value="5'-nuclease"/>
    <property type="match status" value="1"/>
</dbReference>
<reference evidence="6 7" key="1">
    <citation type="journal article" date="2015" name="Mol. Biochem. Parasitol.">
        <title>Identification of polymorphic genes for use in assemblage B genotyping assays through comparative genomics of multiple assemblage B Giardia duodenalis isolates.</title>
        <authorList>
            <person name="Wielinga C."/>
            <person name="Thompson R.C."/>
            <person name="Monis P."/>
            <person name="Ryan U."/>
        </authorList>
    </citation>
    <scope>NUCLEOTIDE SEQUENCE [LARGE SCALE GENOMIC DNA]</scope>
    <source>
        <strain evidence="6 7">BAH15c1</strain>
    </source>
</reference>
<keyword evidence="2" id="KW-0378">Hydrolase</keyword>
<evidence type="ECO:0000313" key="6">
    <source>
        <dbReference type="EMBL" id="KWX15270.1"/>
    </source>
</evidence>
<dbReference type="PANTHER" id="PTHR11081">
    <property type="entry name" value="FLAP ENDONUCLEASE FAMILY MEMBER"/>
    <property type="match status" value="1"/>
</dbReference>
<evidence type="ECO:0000259" key="5">
    <source>
        <dbReference type="SMART" id="SM00485"/>
    </source>
</evidence>
<dbReference type="PRINTS" id="PR00853">
    <property type="entry name" value="XPGRADSUPER"/>
</dbReference>
<dbReference type="GO" id="GO:0004527">
    <property type="term" value="F:exonuclease activity"/>
    <property type="evidence" value="ECO:0007669"/>
    <property type="project" value="UniProtKB-KW"/>
</dbReference>
<feature type="domain" description="XPG N-terminal" evidence="5">
    <location>
        <begin position="1"/>
        <end position="98"/>
    </location>
</feature>
<dbReference type="Proteomes" id="UP000070089">
    <property type="component" value="Unassembled WGS sequence"/>
</dbReference>
<feature type="domain" description="XPG-I" evidence="4">
    <location>
        <begin position="148"/>
        <end position="207"/>
    </location>
</feature>
<evidence type="ECO:0000259" key="4">
    <source>
        <dbReference type="SMART" id="SM00484"/>
    </source>
</evidence>
<evidence type="ECO:0000313" key="7">
    <source>
        <dbReference type="Proteomes" id="UP000070089"/>
    </source>
</evidence>
<evidence type="ECO:0000256" key="1">
    <source>
        <dbReference type="ARBA" id="ARBA00022722"/>
    </source>
</evidence>
<protein>
    <submittedName>
        <fullName evidence="6">Exonuclease-1/ H3TH domain protein</fullName>
    </submittedName>
</protein>
<dbReference type="Pfam" id="PF00867">
    <property type="entry name" value="XPG_I"/>
    <property type="match status" value="1"/>
</dbReference>
<dbReference type="InterPro" id="IPR006084">
    <property type="entry name" value="XPG/Rad2"/>
</dbReference>
<evidence type="ECO:0000256" key="2">
    <source>
        <dbReference type="ARBA" id="ARBA00022801"/>
    </source>
</evidence>
<dbReference type="Gene3D" id="1.10.150.20">
    <property type="entry name" value="5' to 3' exonuclease, C-terminal subdomain"/>
    <property type="match status" value="1"/>
</dbReference>
<dbReference type="InterPro" id="IPR029060">
    <property type="entry name" value="PIN-like_dom_sf"/>
</dbReference>
<dbReference type="InterPro" id="IPR036279">
    <property type="entry name" value="5-3_exonuclease_C_sf"/>
</dbReference>
<feature type="compositionally biased region" description="Polar residues" evidence="3">
    <location>
        <begin position="674"/>
        <end position="684"/>
    </location>
</feature>
<name>A0A132NYY0_GIAIN</name>
<sequence>MGISGLLTAIRKAQWIKVTQLRGSSFVIDGHCFLHAAAVLDPRSLVLENNVSGIVDVLVQLISSILPFATFVTLVFDGGALPSKSFANSRRKQTRDANLALAEVYSSAGDSEEAENALKKAISFNSLQVSRIANGVFKRLEKHDHFAVLIAPYEADAQVAYLQKIGMADVIITNDSDILLYGPRKVLYKYNWRTATGFLTTIDDLYLNSFESLNAPKVPSRVVDMVDSMECSGNTTGTTLARHLRFQQACILSGCDYTPSLVGVGLITSVNTVGKTDGIVSAAQSLRYGSHKKLPGGMESFDEYVHLILQAYLTFRYHHVFDPLSFEVITFHPFNEEDEQLIKALDQWCYGAPFTSFEACLACSGVLHPSPFTESTGSTPEHSSHKPRPTLPVPPALQYHTLKEAQEELKRKSTDVSMSHNDATCFCTELHRYQLDSFDEGYIDRCFRSLQRLHYAAARSAMRKPVSDVSFQCSTILSLTSADGLQLLNGSIHSPSKLTTDPINILSFRKAFSNPPSEPPVVSNPSHAKVITDFRYDVLTSEVVIHNATVSHFVMDKLTTLVDECLQATQLRNSHTSGNNLLAVSSAPPKNILGQSKKEASLSRKADNIFSLLETSERETRNCPIISSKASTEILSSPLAYSCSGSFHTEPNCLSLEPSVSTDPESVKPRENGASPSLHSNSNLSDLGLHKQGGFFSADLHVLNERQL</sequence>
<dbReference type="SUPFAM" id="SSF47807">
    <property type="entry name" value="5' to 3' exonuclease, C-terminal subdomain"/>
    <property type="match status" value="1"/>
</dbReference>
<dbReference type="EMBL" id="JXTI01000011">
    <property type="protein sequence ID" value="KWX15270.1"/>
    <property type="molecule type" value="Genomic_DNA"/>
</dbReference>
<dbReference type="AlphaFoldDB" id="A0A132NYY0"/>
<dbReference type="Pfam" id="PF00752">
    <property type="entry name" value="XPG_N"/>
    <property type="match status" value="1"/>
</dbReference>
<feature type="region of interest" description="Disordered" evidence="3">
    <location>
        <begin position="656"/>
        <end position="684"/>
    </location>
</feature>
<dbReference type="FunFam" id="1.10.150.20:FF:000132">
    <property type="entry name" value="Exonuclease-1, H3TH domain protein"/>
    <property type="match status" value="1"/>
</dbReference>
<dbReference type="InterPro" id="IPR006086">
    <property type="entry name" value="XPG-I_dom"/>
</dbReference>
<keyword evidence="6" id="KW-0269">Exonuclease</keyword>
<gene>
    <name evidence="6" type="ORF">QR46_0706</name>
</gene>
<dbReference type="OrthoDB" id="26491at2759"/>
<dbReference type="SUPFAM" id="SSF88723">
    <property type="entry name" value="PIN domain-like"/>
    <property type="match status" value="1"/>
</dbReference>
<dbReference type="GO" id="GO:0017108">
    <property type="term" value="F:5'-flap endonuclease activity"/>
    <property type="evidence" value="ECO:0007669"/>
    <property type="project" value="TreeGrafter"/>
</dbReference>
<accession>A0A132NYY0</accession>
<dbReference type="SMART" id="SM00485">
    <property type="entry name" value="XPGN"/>
    <property type="match status" value="1"/>
</dbReference>
<dbReference type="PANTHER" id="PTHR11081:SF65">
    <property type="entry name" value="DNA DAMAGE-INDUCIBLE PROTEIN DIN7-RELATED"/>
    <property type="match status" value="1"/>
</dbReference>
<keyword evidence="1" id="KW-0540">Nuclease</keyword>